<evidence type="ECO:0000313" key="1">
    <source>
        <dbReference type="EMBL" id="MFC0321475.1"/>
    </source>
</evidence>
<evidence type="ECO:0000313" key="2">
    <source>
        <dbReference type="Proteomes" id="UP001589774"/>
    </source>
</evidence>
<organism evidence="1 2">
    <name type="scientific">Olivibacter oleidegradans</name>
    <dbReference type="NCBI Taxonomy" id="760123"/>
    <lineage>
        <taxon>Bacteria</taxon>
        <taxon>Pseudomonadati</taxon>
        <taxon>Bacteroidota</taxon>
        <taxon>Sphingobacteriia</taxon>
        <taxon>Sphingobacteriales</taxon>
        <taxon>Sphingobacteriaceae</taxon>
        <taxon>Olivibacter</taxon>
    </lineage>
</organism>
<accession>A0ABV6HTL2</accession>
<comment type="caution">
    <text evidence="1">The sequence shown here is derived from an EMBL/GenBank/DDBJ whole genome shotgun (WGS) entry which is preliminary data.</text>
</comment>
<protein>
    <submittedName>
        <fullName evidence="1">DUF433 domain-containing protein</fullName>
    </submittedName>
</protein>
<dbReference type="PANTHER" id="PTHR34849">
    <property type="entry name" value="SSL5025 PROTEIN"/>
    <property type="match status" value="1"/>
</dbReference>
<dbReference type="Pfam" id="PF04255">
    <property type="entry name" value="DUF433"/>
    <property type="match status" value="1"/>
</dbReference>
<gene>
    <name evidence="1" type="ORF">ACFFI0_24365</name>
</gene>
<dbReference type="Gene3D" id="1.10.10.10">
    <property type="entry name" value="Winged helix-like DNA-binding domain superfamily/Winged helix DNA-binding domain"/>
    <property type="match status" value="1"/>
</dbReference>
<name>A0ABV6HTL2_9SPHI</name>
<dbReference type="InterPro" id="IPR036388">
    <property type="entry name" value="WH-like_DNA-bd_sf"/>
</dbReference>
<keyword evidence="2" id="KW-1185">Reference proteome</keyword>
<dbReference type="PANTHER" id="PTHR34849:SF3">
    <property type="entry name" value="SSR2962 PROTEIN"/>
    <property type="match status" value="1"/>
</dbReference>
<reference evidence="1 2" key="1">
    <citation type="submission" date="2024-09" db="EMBL/GenBank/DDBJ databases">
        <authorList>
            <person name="Sun Q."/>
            <person name="Mori K."/>
        </authorList>
    </citation>
    <scope>NUCLEOTIDE SEQUENCE [LARGE SCALE GENOMIC DNA]</scope>
    <source>
        <strain evidence="1 2">CCM 7765</strain>
    </source>
</reference>
<dbReference type="EMBL" id="JBHLWO010000007">
    <property type="protein sequence ID" value="MFC0321475.1"/>
    <property type="molecule type" value="Genomic_DNA"/>
</dbReference>
<dbReference type="RefSeq" id="WP_242627259.1">
    <property type="nucleotide sequence ID" value="NZ_JBHLWO010000007.1"/>
</dbReference>
<dbReference type="InterPro" id="IPR007367">
    <property type="entry name" value="DUF433"/>
</dbReference>
<dbReference type="Proteomes" id="UP001589774">
    <property type="component" value="Unassembled WGS sequence"/>
</dbReference>
<proteinExistence type="predicted"/>
<dbReference type="InterPro" id="IPR009057">
    <property type="entry name" value="Homeodomain-like_sf"/>
</dbReference>
<dbReference type="SUPFAM" id="SSF46689">
    <property type="entry name" value="Homeodomain-like"/>
    <property type="match status" value="1"/>
</dbReference>
<sequence>MNNIYLVALNESITMEAKQQELLNRITLIPGLMGGKPTIRGLRFPVSDILELLASGLSEEELLEQHPILEKLDIQAALLYASLKVKNTAVIYAA</sequence>